<protein>
    <submittedName>
        <fullName evidence="2">Uncharacterized protein</fullName>
    </submittedName>
</protein>
<keyword evidence="1" id="KW-0812">Transmembrane</keyword>
<evidence type="ECO:0000313" key="3">
    <source>
        <dbReference type="Proteomes" id="UP000179118"/>
    </source>
</evidence>
<reference evidence="2 3" key="1">
    <citation type="journal article" date="2016" name="Nat. Commun.">
        <title>Thousands of microbial genomes shed light on interconnected biogeochemical processes in an aquifer system.</title>
        <authorList>
            <person name="Anantharaman K."/>
            <person name="Brown C.T."/>
            <person name="Hug L.A."/>
            <person name="Sharon I."/>
            <person name="Castelle C.J."/>
            <person name="Probst A.J."/>
            <person name="Thomas B.C."/>
            <person name="Singh A."/>
            <person name="Wilkins M.J."/>
            <person name="Karaoz U."/>
            <person name="Brodie E.L."/>
            <person name="Williams K.H."/>
            <person name="Hubbard S.S."/>
            <person name="Banfield J.F."/>
        </authorList>
    </citation>
    <scope>NUCLEOTIDE SEQUENCE [LARGE SCALE GENOMIC DNA]</scope>
</reference>
<feature type="transmembrane region" description="Helical" evidence="1">
    <location>
        <begin position="35"/>
        <end position="53"/>
    </location>
</feature>
<feature type="transmembrane region" description="Helical" evidence="1">
    <location>
        <begin position="60"/>
        <end position="82"/>
    </location>
</feature>
<keyword evidence="1" id="KW-1133">Transmembrane helix</keyword>
<evidence type="ECO:0000313" key="2">
    <source>
        <dbReference type="EMBL" id="OHA80411.1"/>
    </source>
</evidence>
<organism evidence="2 3">
    <name type="scientific">Candidatus Yonathbacteria bacterium RIFCSPHIGHO2_02_FULL_44_14</name>
    <dbReference type="NCBI Taxonomy" id="1802724"/>
    <lineage>
        <taxon>Bacteria</taxon>
        <taxon>Candidatus Yonathiibacteriota</taxon>
    </lineage>
</organism>
<sequence length="373" mass="41398">MHFFTETKSTLGIAFVAAGLLSISSFNTTNLNIGVIVIGFLFVYWGAMIDKLLPRREKTIVIVLFVLLFLNVGSVALFLYQVGLNKDIWRALLTILFNIYLIISVKEVSLRERVSEIRGYTPSERNSTKDKYVMRNVIGFLIVATFFASLYAIWGRGDATNVNLQQGADEPLSHEERAGQPVGVASLNTAINSADAEITLGALNQELENLQNLNTTRQSYKISEEHVMRAQAYIDDLERLGHGTNELSNIESSLKEWLDKSYAVGVKMTFASLRASAELLYDRDYDSTKYLKLCNNGAINGDDKLLMEQVRGFLSWMGRSSQKDLGIKCVSSAEGYAISAPLPGNNPLWCVDGTGYAGTGVADEESYKCQYKN</sequence>
<proteinExistence type="predicted"/>
<dbReference type="EMBL" id="MHUT01000021">
    <property type="protein sequence ID" value="OHA80411.1"/>
    <property type="molecule type" value="Genomic_DNA"/>
</dbReference>
<dbReference type="Proteomes" id="UP000179118">
    <property type="component" value="Unassembled WGS sequence"/>
</dbReference>
<evidence type="ECO:0000256" key="1">
    <source>
        <dbReference type="SAM" id="Phobius"/>
    </source>
</evidence>
<gene>
    <name evidence="2" type="ORF">A3D51_01120</name>
</gene>
<keyword evidence="1" id="KW-0472">Membrane</keyword>
<feature type="transmembrane region" description="Helical" evidence="1">
    <location>
        <begin position="88"/>
        <end position="105"/>
    </location>
</feature>
<dbReference type="AlphaFoldDB" id="A0A1G2S811"/>
<feature type="transmembrane region" description="Helical" evidence="1">
    <location>
        <begin position="133"/>
        <end position="154"/>
    </location>
</feature>
<name>A0A1G2S811_9BACT</name>
<comment type="caution">
    <text evidence="2">The sequence shown here is derived from an EMBL/GenBank/DDBJ whole genome shotgun (WGS) entry which is preliminary data.</text>
</comment>
<accession>A0A1G2S811</accession>